<dbReference type="EMBL" id="FRBL01000002">
    <property type="protein sequence ID" value="SHL11216.1"/>
    <property type="molecule type" value="Genomic_DNA"/>
</dbReference>
<protein>
    <recommendedName>
        <fullName evidence="3">J domain-containing protein</fullName>
    </recommendedName>
</protein>
<dbReference type="STRING" id="1419482.SAMN05444266_10281"/>
<accession>A0A1M6XZ75</accession>
<dbReference type="Proteomes" id="UP000184420">
    <property type="component" value="Unassembled WGS sequence"/>
</dbReference>
<dbReference type="OrthoDB" id="9775658at2"/>
<proteinExistence type="predicted"/>
<organism evidence="1 2">
    <name type="scientific">Chitinophaga jiangningensis</name>
    <dbReference type="NCBI Taxonomy" id="1419482"/>
    <lineage>
        <taxon>Bacteria</taxon>
        <taxon>Pseudomonadati</taxon>
        <taxon>Bacteroidota</taxon>
        <taxon>Chitinophagia</taxon>
        <taxon>Chitinophagales</taxon>
        <taxon>Chitinophagaceae</taxon>
        <taxon>Chitinophaga</taxon>
    </lineage>
</organism>
<evidence type="ECO:0008006" key="3">
    <source>
        <dbReference type="Google" id="ProtNLM"/>
    </source>
</evidence>
<evidence type="ECO:0000313" key="1">
    <source>
        <dbReference type="EMBL" id="SHL11216.1"/>
    </source>
</evidence>
<dbReference type="Gene3D" id="1.10.287.110">
    <property type="entry name" value="DnaJ domain"/>
    <property type="match status" value="1"/>
</dbReference>
<reference evidence="1 2" key="1">
    <citation type="submission" date="2016-11" db="EMBL/GenBank/DDBJ databases">
        <authorList>
            <person name="Jaros S."/>
            <person name="Januszkiewicz K."/>
            <person name="Wedrychowicz H."/>
        </authorList>
    </citation>
    <scope>NUCLEOTIDE SEQUENCE [LARGE SCALE GENOMIC DNA]</scope>
    <source>
        <strain evidence="1 2">DSM 27406</strain>
    </source>
</reference>
<dbReference type="InterPro" id="IPR036869">
    <property type="entry name" value="J_dom_sf"/>
</dbReference>
<sequence>MKYFNNCKNVEEVKTLYRELAKVHHPDRGGDTATMQEINGEYAFALAFIGKASGMTDEQIDYEIKLSEEYTAVIEKIQHLPGINIEVVRNWIWVTGNTKPVKEILKAAGFFFASKKVAWYYRNEAFKVRGNGASLEKIRAKYGSQTVAGKYKKELQES</sequence>
<dbReference type="AlphaFoldDB" id="A0A1M6XZ75"/>
<dbReference type="SUPFAM" id="SSF46565">
    <property type="entry name" value="Chaperone J-domain"/>
    <property type="match status" value="1"/>
</dbReference>
<keyword evidence="2" id="KW-1185">Reference proteome</keyword>
<evidence type="ECO:0000313" key="2">
    <source>
        <dbReference type="Proteomes" id="UP000184420"/>
    </source>
</evidence>
<dbReference type="RefSeq" id="WP_073078671.1">
    <property type="nucleotide sequence ID" value="NZ_FRBL01000002.1"/>
</dbReference>
<gene>
    <name evidence="1" type="ORF">SAMN05444266_10281</name>
</gene>
<name>A0A1M6XZ75_9BACT</name>